<dbReference type="Gene3D" id="3.40.50.300">
    <property type="entry name" value="P-loop containing nucleotide triphosphate hydrolases"/>
    <property type="match status" value="1"/>
</dbReference>
<dbReference type="HOGENOM" id="CLU_498516_0_0_9"/>
<dbReference type="Proteomes" id="UP000005753">
    <property type="component" value="Chromosome"/>
</dbReference>
<reference evidence="1 2" key="2">
    <citation type="submission" date="2012-02" db="EMBL/GenBank/DDBJ databases">
        <title>Improved High-Quality Draft sequence of Eubacterium cellulosolvens 6.</title>
        <authorList>
            <consortium name="US DOE Joint Genome Institute"/>
            <person name="Lucas S."/>
            <person name="Han J."/>
            <person name="Lapidus A."/>
            <person name="Cheng J.-F."/>
            <person name="Goodwin L."/>
            <person name="Pitluck S."/>
            <person name="Peters L."/>
            <person name="Mikhailova N."/>
            <person name="Gu W."/>
            <person name="Detter J.C."/>
            <person name="Han C."/>
            <person name="Tapia R."/>
            <person name="Land M."/>
            <person name="Hauser L."/>
            <person name="Kyrpides N."/>
            <person name="Ivanova N."/>
            <person name="Pagani I."/>
            <person name="Johnson E."/>
            <person name="Mukhopadhyay B."/>
            <person name="Anderson I."/>
            <person name="Woyke T."/>
        </authorList>
    </citation>
    <scope>NUCLEOTIDE SEQUENCE [LARGE SCALE GENOMIC DNA]</scope>
    <source>
        <strain evidence="1 2">6</strain>
    </source>
</reference>
<evidence type="ECO:0000313" key="1">
    <source>
        <dbReference type="EMBL" id="EIM58487.1"/>
    </source>
</evidence>
<sequence>MYANEISKRIDAYENLPYDCIFFDGPWGIGKSYAADNIQHKASTVRVSLTGLKNSEELYAEIVDAFIGRNGFTNVVGKVVGNSTKFAKNLEETPVSSAVLSDVTGSFLSAKAALRIYFNRLKNMRTVILDDFERVWDGIDISEVFRVVEFLTGQERVRVVIIGDLTRLPESLKEKFNLYSERYIDRIFKISSISKDINWNSLGIDPSFIKPFCQRHSICNLRSILKAQNLYRDLWYTLPASSSKFSCELSDVHVQNFWNAVRLACFSVVIEDIDRLYMPRIKRVHLMGEDADRLAELTCSEALRLENRAAFYTQESPLATKILGPIIDYYQNDNLNIKVFVSIYNIAFQKEEPNYFFMSSEEIRHLLPDQKRKVNSCRNLDQLMKSTEKYLTCSELAGEDPEGIFNDFHTNLRKVMEASIRSGHVPSFDPVYYQSLIRDARLRGIIAEEFLNAQRAYLNAQIDRLKEGCLSPDALEVSSLLLEGYDNRMQKEIIHARIDDLLIADIYPIHAHDDNAYNASRNLLDLLNKDAPEKLDALWNSLQDMEMDAAARNRCRQIMELTSTG</sequence>
<dbReference type="EMBL" id="CM001487">
    <property type="protein sequence ID" value="EIM58487.1"/>
    <property type="molecule type" value="Genomic_DNA"/>
</dbReference>
<dbReference type="InterPro" id="IPR027417">
    <property type="entry name" value="P-loop_NTPase"/>
</dbReference>
<reference evidence="1 2" key="1">
    <citation type="submission" date="2010-08" db="EMBL/GenBank/DDBJ databases">
        <authorList>
            <consortium name="US DOE Joint Genome Institute (JGI-PGF)"/>
            <person name="Lucas S."/>
            <person name="Copeland A."/>
            <person name="Lapidus A."/>
            <person name="Cheng J.-F."/>
            <person name="Bruce D."/>
            <person name="Goodwin L."/>
            <person name="Pitluck S."/>
            <person name="Land M.L."/>
            <person name="Hauser L."/>
            <person name="Chang Y.-J."/>
            <person name="Anderson I.J."/>
            <person name="Johnson E."/>
            <person name="Mulhopadhyay B."/>
            <person name="Kyrpides N."/>
            <person name="Woyke T.J."/>
        </authorList>
    </citation>
    <scope>NUCLEOTIDE SEQUENCE [LARGE SCALE GENOMIC DNA]</scope>
    <source>
        <strain evidence="1 2">6</strain>
    </source>
</reference>
<accession>I5AXG4</accession>
<protein>
    <recommendedName>
        <fullName evidence="3">KAP family P-loop domain protein</fullName>
    </recommendedName>
</protein>
<organism evidence="1 2">
    <name type="scientific">Eubacterium cellulosolvens (strain ATCC 43171 / JCM 9499 / 6)</name>
    <name type="common">Cillobacterium cellulosolvens</name>
    <dbReference type="NCBI Taxonomy" id="633697"/>
    <lineage>
        <taxon>Bacteria</taxon>
        <taxon>Bacillati</taxon>
        <taxon>Bacillota</taxon>
        <taxon>Clostridia</taxon>
        <taxon>Eubacteriales</taxon>
        <taxon>Eubacteriaceae</taxon>
        <taxon>Eubacterium</taxon>
    </lineage>
</organism>
<dbReference type="SUPFAM" id="SSF52540">
    <property type="entry name" value="P-loop containing nucleoside triphosphate hydrolases"/>
    <property type="match status" value="1"/>
</dbReference>
<evidence type="ECO:0008006" key="3">
    <source>
        <dbReference type="Google" id="ProtNLM"/>
    </source>
</evidence>
<proteinExistence type="predicted"/>
<evidence type="ECO:0000313" key="2">
    <source>
        <dbReference type="Proteomes" id="UP000005753"/>
    </source>
</evidence>
<dbReference type="OrthoDB" id="88903at2"/>
<name>I5AXG4_EUBC6</name>
<gene>
    <name evidence="1" type="ORF">EubceDRAFT1_2788</name>
</gene>
<dbReference type="AlphaFoldDB" id="I5AXG4"/>
<dbReference type="eggNOG" id="ENOG5030117">
    <property type="taxonomic scope" value="Bacteria"/>
</dbReference>
<keyword evidence="2" id="KW-1185">Reference proteome</keyword>